<dbReference type="WBParaSite" id="nRc.2.0.1.t34781-RA">
    <property type="protein sequence ID" value="nRc.2.0.1.t34781-RA"/>
    <property type="gene ID" value="nRc.2.0.1.g34781"/>
</dbReference>
<protein>
    <submittedName>
        <fullName evidence="2">Uncharacterized protein</fullName>
    </submittedName>
</protein>
<dbReference type="AlphaFoldDB" id="A0A915K7V8"/>
<evidence type="ECO:0000313" key="1">
    <source>
        <dbReference type="Proteomes" id="UP000887565"/>
    </source>
</evidence>
<dbReference type="Proteomes" id="UP000887565">
    <property type="component" value="Unplaced"/>
</dbReference>
<evidence type="ECO:0000313" key="2">
    <source>
        <dbReference type="WBParaSite" id="nRc.2.0.1.t34781-RA"/>
    </source>
</evidence>
<proteinExistence type="predicted"/>
<accession>A0A915K7V8</accession>
<sequence length="92" mass="8699">MAMGSMTGDSVAAVGDISWAGASNMFWAAAGDESWAAAGGVPWAVAGSVGTSIAESVGIAGGSPGGMMRASGTEDVVFAAGAGSTVVVLGMQ</sequence>
<keyword evidence="1" id="KW-1185">Reference proteome</keyword>
<name>A0A915K7V8_ROMCU</name>
<organism evidence="1 2">
    <name type="scientific">Romanomermis culicivorax</name>
    <name type="common">Nematode worm</name>
    <dbReference type="NCBI Taxonomy" id="13658"/>
    <lineage>
        <taxon>Eukaryota</taxon>
        <taxon>Metazoa</taxon>
        <taxon>Ecdysozoa</taxon>
        <taxon>Nematoda</taxon>
        <taxon>Enoplea</taxon>
        <taxon>Dorylaimia</taxon>
        <taxon>Mermithida</taxon>
        <taxon>Mermithoidea</taxon>
        <taxon>Mermithidae</taxon>
        <taxon>Romanomermis</taxon>
    </lineage>
</organism>
<reference evidence="2" key="1">
    <citation type="submission" date="2022-11" db="UniProtKB">
        <authorList>
            <consortium name="WormBaseParasite"/>
        </authorList>
    </citation>
    <scope>IDENTIFICATION</scope>
</reference>